<dbReference type="GO" id="GO:0003743">
    <property type="term" value="F:translation initiation factor activity"/>
    <property type="evidence" value="ECO:0007669"/>
    <property type="project" value="UniProtKB-KW"/>
</dbReference>
<dbReference type="EMBL" id="MCFL01000001">
    <property type="protein sequence ID" value="ORZ41514.1"/>
    <property type="molecule type" value="Genomic_DNA"/>
</dbReference>
<comment type="similarity">
    <text evidence="1">Belongs to the IF-3 family.</text>
</comment>
<protein>
    <recommendedName>
        <fullName evidence="6">Translation initiation factor IF-3, C-terminal domain-domain-containing protein</fullName>
    </recommendedName>
</protein>
<dbReference type="InterPro" id="IPR001288">
    <property type="entry name" value="Translation_initiation_fac_3"/>
</dbReference>
<sequence>MNPVSSFALLRRGLPYSSRPTLRQSCLRASKLSLAATRLQLSTSVPALHAAKPPSGPLKNDSLLAHLTSSPRSPPSPIVFFIDEAGKDQGQHDLRTLLSSTDRSTHDLVQVATRPNPTIGLPPIPIVKLISRKAQIDKLKSAAAAKKAAVAPEQTEKEVQVGSKVAQADLKVKGNKARDFLSRGYRVKLTVVHKPGSPRDSKYEVMQLLLDHVNDLVANVVKPAHDVGRNWCTIVVGKK</sequence>
<name>A0A1Y2I5C5_9FUNG</name>
<dbReference type="AlphaFoldDB" id="A0A1Y2I5C5"/>
<evidence type="ECO:0008006" key="6">
    <source>
        <dbReference type="Google" id="ProtNLM"/>
    </source>
</evidence>
<accession>A0A1Y2I5C5</accession>
<keyword evidence="3" id="KW-0648">Protein biosynthesis</keyword>
<dbReference type="InterPro" id="IPR036788">
    <property type="entry name" value="T_IF-3_C_sf"/>
</dbReference>
<gene>
    <name evidence="4" type="ORF">BCR44DRAFT_142764</name>
</gene>
<evidence type="ECO:0000256" key="1">
    <source>
        <dbReference type="ARBA" id="ARBA00005439"/>
    </source>
</evidence>
<evidence type="ECO:0000256" key="2">
    <source>
        <dbReference type="ARBA" id="ARBA00022540"/>
    </source>
</evidence>
<organism evidence="4 5">
    <name type="scientific">Catenaria anguillulae PL171</name>
    <dbReference type="NCBI Taxonomy" id="765915"/>
    <lineage>
        <taxon>Eukaryota</taxon>
        <taxon>Fungi</taxon>
        <taxon>Fungi incertae sedis</taxon>
        <taxon>Blastocladiomycota</taxon>
        <taxon>Blastocladiomycetes</taxon>
        <taxon>Blastocladiales</taxon>
        <taxon>Catenariaceae</taxon>
        <taxon>Catenaria</taxon>
    </lineage>
</organism>
<dbReference type="PANTHER" id="PTHR10938:SF0">
    <property type="entry name" value="TRANSLATION INITIATION FACTOR IF-3, MITOCHONDRIAL"/>
    <property type="match status" value="1"/>
</dbReference>
<keyword evidence="5" id="KW-1185">Reference proteome</keyword>
<evidence type="ECO:0000313" key="5">
    <source>
        <dbReference type="Proteomes" id="UP000193411"/>
    </source>
</evidence>
<evidence type="ECO:0000313" key="4">
    <source>
        <dbReference type="EMBL" id="ORZ41514.1"/>
    </source>
</evidence>
<proteinExistence type="inferred from homology"/>
<dbReference type="GO" id="GO:0032790">
    <property type="term" value="P:ribosome disassembly"/>
    <property type="evidence" value="ECO:0007669"/>
    <property type="project" value="TreeGrafter"/>
</dbReference>
<dbReference type="GO" id="GO:0070124">
    <property type="term" value="P:mitochondrial translational initiation"/>
    <property type="evidence" value="ECO:0007669"/>
    <property type="project" value="TreeGrafter"/>
</dbReference>
<dbReference type="STRING" id="765915.A0A1Y2I5C5"/>
<dbReference type="PANTHER" id="PTHR10938">
    <property type="entry name" value="TRANSLATION INITIATION FACTOR IF-3"/>
    <property type="match status" value="1"/>
</dbReference>
<dbReference type="Proteomes" id="UP000193411">
    <property type="component" value="Unassembled WGS sequence"/>
</dbReference>
<comment type="caution">
    <text evidence="4">The sequence shown here is derived from an EMBL/GenBank/DDBJ whole genome shotgun (WGS) entry which is preliminary data.</text>
</comment>
<dbReference type="OrthoDB" id="21573at2759"/>
<feature type="non-terminal residue" evidence="4">
    <location>
        <position position="239"/>
    </location>
</feature>
<dbReference type="SUPFAM" id="SSF55200">
    <property type="entry name" value="Translation initiation factor IF3, C-terminal domain"/>
    <property type="match status" value="1"/>
</dbReference>
<dbReference type="GO" id="GO:0043022">
    <property type="term" value="F:ribosome binding"/>
    <property type="evidence" value="ECO:0007669"/>
    <property type="project" value="TreeGrafter"/>
</dbReference>
<evidence type="ECO:0000256" key="3">
    <source>
        <dbReference type="ARBA" id="ARBA00022917"/>
    </source>
</evidence>
<dbReference type="Gene3D" id="3.30.110.10">
    <property type="entry name" value="Translation initiation factor 3 (IF-3), C-terminal domain"/>
    <property type="match status" value="1"/>
</dbReference>
<reference evidence="4 5" key="1">
    <citation type="submission" date="2016-07" db="EMBL/GenBank/DDBJ databases">
        <title>Pervasive Adenine N6-methylation of Active Genes in Fungi.</title>
        <authorList>
            <consortium name="DOE Joint Genome Institute"/>
            <person name="Mondo S.J."/>
            <person name="Dannebaum R.O."/>
            <person name="Kuo R.C."/>
            <person name="Labutti K."/>
            <person name="Haridas S."/>
            <person name="Kuo A."/>
            <person name="Salamov A."/>
            <person name="Ahrendt S.R."/>
            <person name="Lipzen A."/>
            <person name="Sullivan W."/>
            <person name="Andreopoulos W.B."/>
            <person name="Clum A."/>
            <person name="Lindquist E."/>
            <person name="Daum C."/>
            <person name="Ramamoorthy G.K."/>
            <person name="Gryganskyi A."/>
            <person name="Culley D."/>
            <person name="Magnuson J.K."/>
            <person name="James T.Y."/>
            <person name="O'Malley M.A."/>
            <person name="Stajich J.E."/>
            <person name="Spatafora J.W."/>
            <person name="Visel A."/>
            <person name="Grigoriev I.V."/>
        </authorList>
    </citation>
    <scope>NUCLEOTIDE SEQUENCE [LARGE SCALE GENOMIC DNA]</scope>
    <source>
        <strain evidence="4 5">PL171</strain>
    </source>
</reference>
<dbReference type="GO" id="GO:0005739">
    <property type="term" value="C:mitochondrion"/>
    <property type="evidence" value="ECO:0007669"/>
    <property type="project" value="TreeGrafter"/>
</dbReference>
<keyword evidence="2" id="KW-0396">Initiation factor</keyword>